<name>A0AAG5D018_ANOAO</name>
<accession>A0AAG5D018</accession>
<proteinExistence type="predicted"/>
<reference evidence="2" key="1">
    <citation type="submission" date="2024-04" db="UniProtKB">
        <authorList>
            <consortium name="EnsemblMetazoa"/>
        </authorList>
    </citation>
    <scope>IDENTIFICATION</scope>
    <source>
        <strain evidence="2">EBRO</strain>
    </source>
</reference>
<dbReference type="AlphaFoldDB" id="A0AAG5D018"/>
<dbReference type="EnsemblMetazoa" id="ENSAATROPT004645">
    <property type="protein sequence ID" value="ENSAATROPP004451"/>
    <property type="gene ID" value="ENSAATROPG003698"/>
</dbReference>
<evidence type="ECO:0000313" key="3">
    <source>
        <dbReference type="Proteomes" id="UP000075880"/>
    </source>
</evidence>
<evidence type="ECO:0000313" key="2">
    <source>
        <dbReference type="EnsemblMetazoa" id="ENSAATROPP004451"/>
    </source>
</evidence>
<sequence length="477" mass="52336">MIRDQDPDQSKLNEEVKMPEMQAKLSANNESSTPPGPSSKDSLAHHEQPVLLVPRSVYKSASAAQKMSKKRNRYLEPFVNLNRRKKASKSSPEVVIEVFDDDSSSTSNDEDLGEDDVRLLLNLNDDTSSKSSGSDEKPEEQNVALKMPKTPQCQRSLLEVSSIPALRSPSKGSTSATSTPDVSIISDGLTAERFLSKLRIWNSAVEAQSNNMNLGNQLNETIDVIKKNVQKITEESSNIVQLTANLKSNATEIATARSIRVSSPREHPFGFTPPPTTLRPRSCECFGCQKTFNEPVGRPLSSPLYDHKRFQRALFEQNPRYGRTIRKICALGDSVGGEKRSGIAQDRSEKAKRAAQIFLQSLHVKPNNERSSNTRSSSRTDCCSLASSNTYREDDIGLVGFESYCSLADNVTATESDPSKSNSTPCEIQSSIETDFATELNVQCTTSEDGGSFSSTLCKIASTFSDEGEILSQGEVK</sequence>
<feature type="compositionally biased region" description="Basic and acidic residues" evidence="1">
    <location>
        <begin position="1"/>
        <end position="18"/>
    </location>
</feature>
<feature type="region of interest" description="Disordered" evidence="1">
    <location>
        <begin position="1"/>
        <end position="51"/>
    </location>
</feature>
<keyword evidence="3" id="KW-1185">Reference proteome</keyword>
<evidence type="ECO:0000256" key="1">
    <source>
        <dbReference type="SAM" id="MobiDB-lite"/>
    </source>
</evidence>
<organism evidence="2 3">
    <name type="scientific">Anopheles atroparvus</name>
    <name type="common">European mosquito</name>
    <dbReference type="NCBI Taxonomy" id="41427"/>
    <lineage>
        <taxon>Eukaryota</taxon>
        <taxon>Metazoa</taxon>
        <taxon>Ecdysozoa</taxon>
        <taxon>Arthropoda</taxon>
        <taxon>Hexapoda</taxon>
        <taxon>Insecta</taxon>
        <taxon>Pterygota</taxon>
        <taxon>Neoptera</taxon>
        <taxon>Endopterygota</taxon>
        <taxon>Diptera</taxon>
        <taxon>Nematocera</taxon>
        <taxon>Culicoidea</taxon>
        <taxon>Culicidae</taxon>
        <taxon>Anophelinae</taxon>
        <taxon>Anopheles</taxon>
    </lineage>
</organism>
<feature type="compositionally biased region" description="Acidic residues" evidence="1">
    <location>
        <begin position="98"/>
        <end position="114"/>
    </location>
</feature>
<feature type="region of interest" description="Disordered" evidence="1">
    <location>
        <begin position="79"/>
        <end position="151"/>
    </location>
</feature>
<dbReference type="Proteomes" id="UP000075880">
    <property type="component" value="Unassembled WGS sequence"/>
</dbReference>
<protein>
    <submittedName>
        <fullName evidence="2">Uncharacterized protein</fullName>
    </submittedName>
</protein>